<accession>I0GXK7</accession>
<keyword evidence="1" id="KW-0472">Membrane</keyword>
<dbReference type="PATRIC" id="fig|512565.3.peg.274"/>
<evidence type="ECO:0000313" key="2">
    <source>
        <dbReference type="EMBL" id="BAL85494.1"/>
    </source>
</evidence>
<organism evidence="2 3">
    <name type="scientific">Actinoplanes missouriensis (strain ATCC 14538 / DSM 43046 / CBS 188.64 / JCM 3121 / NBRC 102363 / NCIMB 12654 / NRRL B-3342 / UNCC 431)</name>
    <dbReference type="NCBI Taxonomy" id="512565"/>
    <lineage>
        <taxon>Bacteria</taxon>
        <taxon>Bacillati</taxon>
        <taxon>Actinomycetota</taxon>
        <taxon>Actinomycetes</taxon>
        <taxon>Micromonosporales</taxon>
        <taxon>Micromonosporaceae</taxon>
        <taxon>Actinoplanes</taxon>
    </lineage>
</organism>
<dbReference type="Proteomes" id="UP000007882">
    <property type="component" value="Chromosome"/>
</dbReference>
<gene>
    <name evidence="2" type="ordered locus">AMIS_2740</name>
</gene>
<name>I0GXK7_ACTM4</name>
<feature type="transmembrane region" description="Helical" evidence="1">
    <location>
        <begin position="6"/>
        <end position="31"/>
    </location>
</feature>
<evidence type="ECO:0000256" key="1">
    <source>
        <dbReference type="SAM" id="Phobius"/>
    </source>
</evidence>
<dbReference type="AlphaFoldDB" id="I0GXK7"/>
<protein>
    <submittedName>
        <fullName evidence="2">Uncharacterized protein</fullName>
    </submittedName>
</protein>
<dbReference type="EMBL" id="AP012319">
    <property type="protein sequence ID" value="BAL85494.1"/>
    <property type="molecule type" value="Genomic_DNA"/>
</dbReference>
<evidence type="ECO:0000313" key="3">
    <source>
        <dbReference type="Proteomes" id="UP000007882"/>
    </source>
</evidence>
<dbReference type="HOGENOM" id="CLU_2696210_0_0_11"/>
<keyword evidence="1" id="KW-0812">Transmembrane</keyword>
<dbReference type="RefSeq" id="WP_014440394.1">
    <property type="nucleotide sequence ID" value="NC_017093.1"/>
</dbReference>
<sequence length="73" mass="8506">MIRADVLAAIILTALLVAIAISVLMVLAYEYRRRWTITNRRLDRVLREQREIAELREWYAAPAVTPEHERGDS</sequence>
<dbReference type="KEGG" id="ams:AMIS_2740"/>
<keyword evidence="3" id="KW-1185">Reference proteome</keyword>
<proteinExistence type="predicted"/>
<dbReference type="STRING" id="512565.AMIS_2740"/>
<keyword evidence="1" id="KW-1133">Transmembrane helix</keyword>
<reference evidence="2 3" key="1">
    <citation type="submission" date="2012-02" db="EMBL/GenBank/DDBJ databases">
        <title>Complete genome sequence of Actinoplanes missouriensis 431 (= NBRC 102363).</title>
        <authorList>
            <person name="Ohnishi Y."/>
            <person name="Ishikawa J."/>
            <person name="Sekine M."/>
            <person name="Hosoyama A."/>
            <person name="Harada T."/>
            <person name="Narita H."/>
            <person name="Hata T."/>
            <person name="Konno Y."/>
            <person name="Tutikane K."/>
            <person name="Fujita N."/>
            <person name="Horinouchi S."/>
            <person name="Hayakawa M."/>
        </authorList>
    </citation>
    <scope>NUCLEOTIDE SEQUENCE [LARGE SCALE GENOMIC DNA]</scope>
    <source>
        <strain evidence="3">ATCC 14538 / DSM 43046 / CBS 188.64 / JCM 3121 / NBRC 102363 / NCIMB 12654 / NRRL B-3342 / UNCC 431</strain>
    </source>
</reference>